<organism evidence="2 3">
    <name type="scientific">Shewanella woodyi (strain ATCC 51908 / MS32)</name>
    <dbReference type="NCBI Taxonomy" id="392500"/>
    <lineage>
        <taxon>Bacteria</taxon>
        <taxon>Pseudomonadati</taxon>
        <taxon>Pseudomonadota</taxon>
        <taxon>Gammaproteobacteria</taxon>
        <taxon>Alteromonadales</taxon>
        <taxon>Shewanellaceae</taxon>
        <taxon>Shewanella</taxon>
    </lineage>
</organism>
<dbReference type="eggNOG" id="COG3209">
    <property type="taxonomic scope" value="Bacteria"/>
</dbReference>
<evidence type="ECO:0000313" key="3">
    <source>
        <dbReference type="Proteomes" id="UP000002168"/>
    </source>
</evidence>
<name>B1KJE9_SHEWM</name>
<dbReference type="STRING" id="392500.Swoo_4368"/>
<dbReference type="Gene3D" id="2.60.40.10">
    <property type="entry name" value="Immunoglobulins"/>
    <property type="match status" value="1"/>
</dbReference>
<dbReference type="HOGENOM" id="CLU_1481049_0_0_6"/>
<dbReference type="Proteomes" id="UP000002168">
    <property type="component" value="Chromosome"/>
</dbReference>
<keyword evidence="1" id="KW-0472">Membrane</keyword>
<evidence type="ECO:0000256" key="1">
    <source>
        <dbReference type="SAM" id="Phobius"/>
    </source>
</evidence>
<reference evidence="2 3" key="1">
    <citation type="submission" date="2008-02" db="EMBL/GenBank/DDBJ databases">
        <title>Complete sequence of Shewanella woodyi ATCC 51908.</title>
        <authorList>
            <consortium name="US DOE Joint Genome Institute"/>
            <person name="Copeland A."/>
            <person name="Lucas S."/>
            <person name="Lapidus A."/>
            <person name="Glavina del Rio T."/>
            <person name="Dalin E."/>
            <person name="Tice H."/>
            <person name="Bruce D."/>
            <person name="Goodwin L."/>
            <person name="Pitluck S."/>
            <person name="Sims D."/>
            <person name="Brettin T."/>
            <person name="Detter J.C."/>
            <person name="Han C."/>
            <person name="Kuske C.R."/>
            <person name="Schmutz J."/>
            <person name="Larimer F."/>
            <person name="Land M."/>
            <person name="Hauser L."/>
            <person name="Kyrpides N."/>
            <person name="Lykidis A."/>
            <person name="Zhao J.-S."/>
            <person name="Richardson P."/>
        </authorList>
    </citation>
    <scope>NUCLEOTIDE SEQUENCE [LARGE SCALE GENOMIC DNA]</scope>
    <source>
        <strain evidence="3">ATCC 51908 / MS32</strain>
    </source>
</reference>
<dbReference type="SUPFAM" id="SSF49265">
    <property type="entry name" value="Fibronectin type III"/>
    <property type="match status" value="1"/>
</dbReference>
<keyword evidence="1" id="KW-1133">Transmembrane helix</keyword>
<feature type="transmembrane region" description="Helical" evidence="1">
    <location>
        <begin position="12"/>
        <end position="29"/>
    </location>
</feature>
<dbReference type="RefSeq" id="WP_012326947.1">
    <property type="nucleotide sequence ID" value="NC_010506.1"/>
</dbReference>
<dbReference type="KEGG" id="swd:Swoo_4368"/>
<dbReference type="AlphaFoldDB" id="B1KJE9"/>
<dbReference type="InterPro" id="IPR036116">
    <property type="entry name" value="FN3_sf"/>
</dbReference>
<proteinExistence type="predicted"/>
<sequence length="182" mass="20077">MYNNIYKIKNLYVFLISQIFIFNIVTVKASTDQAVFIPIAVGDITSFIPIISTTASGSITSMSADNSFRLTWSAVSNASYYQIIITEENGEKRVIIVTENSFLLSNLSTGSHRVEIQACNDSNQCGLKYLAGTVAVTEMVETQYQYDALGRVTCTTDDLNGDRLYSYDDAGNRENVTIGNCP</sequence>
<evidence type="ECO:0000313" key="2">
    <source>
        <dbReference type="EMBL" id="ACA88621.1"/>
    </source>
</evidence>
<feature type="transmembrane region" description="Helical" evidence="1">
    <location>
        <begin position="35"/>
        <end position="59"/>
    </location>
</feature>
<evidence type="ECO:0008006" key="4">
    <source>
        <dbReference type="Google" id="ProtNLM"/>
    </source>
</evidence>
<dbReference type="EMBL" id="CP000961">
    <property type="protein sequence ID" value="ACA88621.1"/>
    <property type="molecule type" value="Genomic_DNA"/>
</dbReference>
<gene>
    <name evidence="2" type="ordered locus">Swoo_4368</name>
</gene>
<dbReference type="InterPro" id="IPR006530">
    <property type="entry name" value="YD"/>
</dbReference>
<accession>B1KJE9</accession>
<keyword evidence="1" id="KW-0812">Transmembrane</keyword>
<protein>
    <recommendedName>
        <fullName evidence="4">YD repeat protein</fullName>
    </recommendedName>
</protein>
<dbReference type="NCBIfam" id="TIGR01643">
    <property type="entry name" value="YD_repeat_2x"/>
    <property type="match status" value="1"/>
</dbReference>
<keyword evidence="3" id="KW-1185">Reference proteome</keyword>
<dbReference type="InterPro" id="IPR013783">
    <property type="entry name" value="Ig-like_fold"/>
</dbReference>